<feature type="transmembrane region" description="Helical" evidence="5">
    <location>
        <begin position="36"/>
        <end position="56"/>
    </location>
</feature>
<dbReference type="GO" id="GO:0016020">
    <property type="term" value="C:membrane"/>
    <property type="evidence" value="ECO:0007669"/>
    <property type="project" value="UniProtKB-SubCell"/>
</dbReference>
<feature type="transmembrane region" description="Helical" evidence="5">
    <location>
        <begin position="218"/>
        <end position="237"/>
    </location>
</feature>
<proteinExistence type="predicted"/>
<reference evidence="6" key="1">
    <citation type="submission" date="2020-01" db="EMBL/GenBank/DDBJ databases">
        <authorList>
            <person name="Feng Z.H.Z."/>
        </authorList>
    </citation>
    <scope>NUCLEOTIDE SEQUENCE</scope>
    <source>
        <strain evidence="6">CBS107.38</strain>
    </source>
</reference>
<evidence type="ECO:0000256" key="2">
    <source>
        <dbReference type="ARBA" id="ARBA00022692"/>
    </source>
</evidence>
<gene>
    <name evidence="6" type="ORF">GT037_003962</name>
</gene>
<dbReference type="RefSeq" id="XP_038788716.1">
    <property type="nucleotide sequence ID" value="XM_038929009.1"/>
</dbReference>
<dbReference type="EMBL" id="JAAABM010000004">
    <property type="protein sequence ID" value="KAF7678581.1"/>
    <property type="molecule type" value="Genomic_DNA"/>
</dbReference>
<dbReference type="PANTHER" id="PTHR31465">
    <property type="entry name" value="PROTEIN RTA1-RELATED"/>
    <property type="match status" value="1"/>
</dbReference>
<evidence type="ECO:0000256" key="5">
    <source>
        <dbReference type="SAM" id="Phobius"/>
    </source>
</evidence>
<sequence>MISNMASPLGIPLPSSEWKRQNPPKAPNFDWEMYRYVPSLAGAIVCLVVFLVMAFLHLYQYLRSRNRIIIFVVIGALCEVGGYGARIASHFDNDAWPQYITQGVLTLVGPLWFAATIYMMLGRTIRLAGGEDVSLIPARWYTRIFVTADVTTLIIQGLGASIMGTMQLALALAGEKIVIAGLALQVATFIVFLIASFDFQIRMNKKADHASADWKKMLYILYSVSALILFRCTFRLIEYAMGNAAYLIAHEWTLYCFDAVPMVLVLCDEAQPICRYCSVRDLNCEYAQDFQSTSRTPSSGPSPGHEFRSSAYNNEADFNDLSFQLAPWLVPASPTSIGTFAHLDHQLLQYYKARVWREFVVRDDTVLNNLHENVVPRLGISHPFLLYAMLSIAANHSNELMPNKTVEKQALLYRQKAFSSYKEVLKDITAENYEAVLVTGGLFLALVPPPSTNNDDEYLEWMITLLKLSEGLRILASLRWAQGMEKLSVYPLVRRELRTLPPPPIVDVAGVDAPIGPLGTTPSNPNPAPTYPPTQFPTQTRLFLPPPLMQLLGNIVRGKESGSVDWHRPTLLPVFHALSPIFLSLYYYHLNPDLYVRIFCFTSFLMPEFLQLVRQREPRALVLVAWFFTLAEFVPKGFWVGGRGRKIIKILGREIRARSSRDDGFVEGVFEGAQRIVDVLMREGDEAAAKSVFEDWPGVSWEDRPGRDEEWESGLLRTWVI</sequence>
<feature type="transmembrane region" description="Helical" evidence="5">
    <location>
        <begin position="99"/>
        <end position="121"/>
    </location>
</feature>
<evidence type="ECO:0000313" key="7">
    <source>
        <dbReference type="Proteomes" id="UP000596902"/>
    </source>
</evidence>
<keyword evidence="3 5" id="KW-1133">Transmembrane helix</keyword>
<dbReference type="Proteomes" id="UP000596902">
    <property type="component" value="Unassembled WGS sequence"/>
</dbReference>
<evidence type="ECO:0008006" key="8">
    <source>
        <dbReference type="Google" id="ProtNLM"/>
    </source>
</evidence>
<keyword evidence="7" id="KW-1185">Reference proteome</keyword>
<evidence type="ECO:0000256" key="4">
    <source>
        <dbReference type="ARBA" id="ARBA00023136"/>
    </source>
</evidence>
<name>A0A8H7B6P6_9PLEO</name>
<evidence type="ECO:0000313" key="6">
    <source>
        <dbReference type="EMBL" id="KAF7678581.1"/>
    </source>
</evidence>
<dbReference type="GeneID" id="62202187"/>
<dbReference type="Pfam" id="PF04479">
    <property type="entry name" value="RTA1"/>
    <property type="match status" value="1"/>
</dbReference>
<dbReference type="Pfam" id="PF11951">
    <property type="entry name" value="Fungal_trans_2"/>
    <property type="match status" value="1"/>
</dbReference>
<feature type="transmembrane region" description="Helical" evidence="5">
    <location>
        <begin position="141"/>
        <end position="165"/>
    </location>
</feature>
<dbReference type="AlphaFoldDB" id="A0A8H7B6P6"/>
<feature type="transmembrane region" description="Helical" evidence="5">
    <location>
        <begin position="68"/>
        <end position="87"/>
    </location>
</feature>
<organism evidence="6 7">
    <name type="scientific">Alternaria burnsii</name>
    <dbReference type="NCBI Taxonomy" id="1187904"/>
    <lineage>
        <taxon>Eukaryota</taxon>
        <taxon>Fungi</taxon>
        <taxon>Dikarya</taxon>
        <taxon>Ascomycota</taxon>
        <taxon>Pezizomycotina</taxon>
        <taxon>Dothideomycetes</taxon>
        <taxon>Pleosporomycetidae</taxon>
        <taxon>Pleosporales</taxon>
        <taxon>Pleosporineae</taxon>
        <taxon>Pleosporaceae</taxon>
        <taxon>Alternaria</taxon>
        <taxon>Alternaria sect. Alternaria</taxon>
    </lineage>
</organism>
<dbReference type="InterPro" id="IPR007568">
    <property type="entry name" value="RTA1"/>
</dbReference>
<accession>A0A8H7B6P6</accession>
<comment type="caution">
    <text evidence="6">The sequence shown here is derived from an EMBL/GenBank/DDBJ whole genome shotgun (WGS) entry which is preliminary data.</text>
</comment>
<reference evidence="6" key="2">
    <citation type="submission" date="2020-08" db="EMBL/GenBank/DDBJ databases">
        <title>Draft Genome Sequence of Cumin Blight Pathogen Alternaria burnsii.</title>
        <authorList>
            <person name="Feng Z."/>
        </authorList>
    </citation>
    <scope>NUCLEOTIDE SEQUENCE</scope>
    <source>
        <strain evidence="6">CBS107.38</strain>
    </source>
</reference>
<keyword evidence="4 5" id="KW-0472">Membrane</keyword>
<feature type="transmembrane region" description="Helical" evidence="5">
    <location>
        <begin position="177"/>
        <end position="197"/>
    </location>
</feature>
<keyword evidence="2 5" id="KW-0812">Transmembrane</keyword>
<protein>
    <recommendedName>
        <fullName evidence="8">Rta1 domain-containing protein</fullName>
    </recommendedName>
</protein>
<dbReference type="InterPro" id="IPR021858">
    <property type="entry name" value="Fun_TF"/>
</dbReference>
<comment type="subcellular location">
    <subcellularLocation>
        <location evidence="1">Membrane</location>
        <topology evidence="1">Multi-pass membrane protein</topology>
    </subcellularLocation>
</comment>
<evidence type="ECO:0000256" key="1">
    <source>
        <dbReference type="ARBA" id="ARBA00004141"/>
    </source>
</evidence>
<evidence type="ECO:0000256" key="3">
    <source>
        <dbReference type="ARBA" id="ARBA00022989"/>
    </source>
</evidence>
<dbReference type="PANTHER" id="PTHR31465:SF27">
    <property type="entry name" value="DOMAIN PROTEIN, PUTATIVE (AFU_ORTHOLOGUE AFUA_3G01030)-RELATED"/>
    <property type="match status" value="1"/>
</dbReference>